<evidence type="ECO:0008006" key="5">
    <source>
        <dbReference type="Google" id="ProtNLM"/>
    </source>
</evidence>
<dbReference type="PROSITE" id="PS51257">
    <property type="entry name" value="PROKAR_LIPOPROTEIN"/>
    <property type="match status" value="1"/>
</dbReference>
<evidence type="ECO:0000313" key="4">
    <source>
        <dbReference type="Proteomes" id="UP000562395"/>
    </source>
</evidence>
<accession>A0A7W6EVU2</accession>
<feature type="signal peptide" evidence="2">
    <location>
        <begin position="1"/>
        <end position="18"/>
    </location>
</feature>
<keyword evidence="2" id="KW-0732">Signal</keyword>
<evidence type="ECO:0000256" key="1">
    <source>
        <dbReference type="SAM" id="MobiDB-lite"/>
    </source>
</evidence>
<evidence type="ECO:0000256" key="2">
    <source>
        <dbReference type="SAM" id="SignalP"/>
    </source>
</evidence>
<comment type="caution">
    <text evidence="3">The sequence shown here is derived from an EMBL/GenBank/DDBJ whole genome shotgun (WGS) entry which is preliminary data.</text>
</comment>
<name>A0A7W6EVU2_9SPHN</name>
<keyword evidence="4" id="KW-1185">Reference proteome</keyword>
<feature type="compositionally biased region" description="Polar residues" evidence="1">
    <location>
        <begin position="35"/>
        <end position="45"/>
    </location>
</feature>
<reference evidence="3 4" key="1">
    <citation type="submission" date="2020-08" db="EMBL/GenBank/DDBJ databases">
        <title>Genomic Encyclopedia of Type Strains, Phase IV (KMG-IV): sequencing the most valuable type-strain genomes for metagenomic binning, comparative biology and taxonomic classification.</title>
        <authorList>
            <person name="Goeker M."/>
        </authorList>
    </citation>
    <scope>NUCLEOTIDE SEQUENCE [LARGE SCALE GENOMIC DNA]</scope>
    <source>
        <strain evidence="3 4">DSM 14552</strain>
    </source>
</reference>
<dbReference type="EMBL" id="JACICY010000002">
    <property type="protein sequence ID" value="MBB3860044.1"/>
    <property type="molecule type" value="Genomic_DNA"/>
</dbReference>
<dbReference type="RefSeq" id="WP_183612295.1">
    <property type="nucleotide sequence ID" value="NZ_JACICY010000002.1"/>
</dbReference>
<sequence length="95" mass="9756">MRKIIVTILAAGTACALAGCHSMSDAPATAASVKPASTSTQTAPDPQTGVVERTGPQEQTGVVERTGPQEQTGVVERTGPQEQTGVVERTPPTEQ</sequence>
<proteinExistence type="predicted"/>
<feature type="region of interest" description="Disordered" evidence="1">
    <location>
        <begin position="25"/>
        <end position="95"/>
    </location>
</feature>
<feature type="chain" id="PRO_5030708517" description="Argininosuccinate lyase" evidence="2">
    <location>
        <begin position="19"/>
        <end position="95"/>
    </location>
</feature>
<dbReference type="Proteomes" id="UP000562395">
    <property type="component" value="Unassembled WGS sequence"/>
</dbReference>
<gene>
    <name evidence="3" type="ORF">GGQ88_001305</name>
</gene>
<protein>
    <recommendedName>
        <fullName evidence="5">Argininosuccinate lyase</fullName>
    </recommendedName>
</protein>
<organism evidence="3 4">
    <name type="scientific">Novosphingobium hassiacum</name>
    <dbReference type="NCBI Taxonomy" id="173676"/>
    <lineage>
        <taxon>Bacteria</taxon>
        <taxon>Pseudomonadati</taxon>
        <taxon>Pseudomonadota</taxon>
        <taxon>Alphaproteobacteria</taxon>
        <taxon>Sphingomonadales</taxon>
        <taxon>Sphingomonadaceae</taxon>
        <taxon>Novosphingobium</taxon>
    </lineage>
</organism>
<dbReference type="AlphaFoldDB" id="A0A7W6EVU2"/>
<evidence type="ECO:0000313" key="3">
    <source>
        <dbReference type="EMBL" id="MBB3860044.1"/>
    </source>
</evidence>